<feature type="transmembrane region" description="Helical" evidence="1">
    <location>
        <begin position="34"/>
        <end position="58"/>
    </location>
</feature>
<keyword evidence="3" id="KW-1185">Reference proteome</keyword>
<dbReference type="InterPro" id="IPR027417">
    <property type="entry name" value="P-loop_NTPase"/>
</dbReference>
<evidence type="ECO:0008006" key="4">
    <source>
        <dbReference type="Google" id="ProtNLM"/>
    </source>
</evidence>
<dbReference type="Pfam" id="PF02534">
    <property type="entry name" value="T4SS-DNA_transf"/>
    <property type="match status" value="1"/>
</dbReference>
<organism evidence="2 3">
    <name type="scientific">Thalassospira mesophila</name>
    <dbReference type="NCBI Taxonomy" id="1293891"/>
    <lineage>
        <taxon>Bacteria</taxon>
        <taxon>Pseudomonadati</taxon>
        <taxon>Pseudomonadota</taxon>
        <taxon>Alphaproteobacteria</taxon>
        <taxon>Rhodospirillales</taxon>
        <taxon>Thalassospiraceae</taxon>
        <taxon>Thalassospira</taxon>
    </lineage>
</organism>
<dbReference type="SUPFAM" id="SSF52540">
    <property type="entry name" value="P-loop containing nucleoside triphosphate hydrolases"/>
    <property type="match status" value="1"/>
</dbReference>
<dbReference type="InterPro" id="IPR003688">
    <property type="entry name" value="TraG/VirD4"/>
</dbReference>
<gene>
    <name evidence="2" type="ORF">TMES_10330</name>
</gene>
<evidence type="ECO:0000313" key="3">
    <source>
        <dbReference type="Proteomes" id="UP000193391"/>
    </source>
</evidence>
<feature type="transmembrane region" description="Helical" evidence="1">
    <location>
        <begin position="6"/>
        <end position="27"/>
    </location>
</feature>
<evidence type="ECO:0000313" key="2">
    <source>
        <dbReference type="EMBL" id="OSQ38279.1"/>
    </source>
</evidence>
<dbReference type="Proteomes" id="UP000193391">
    <property type="component" value="Unassembled WGS sequence"/>
</dbReference>
<dbReference type="Gene3D" id="3.40.50.300">
    <property type="entry name" value="P-loop containing nucleotide triphosphate hydrolases"/>
    <property type="match status" value="1"/>
</dbReference>
<keyword evidence="1" id="KW-1133">Transmembrane helix</keyword>
<evidence type="ECO:0000256" key="1">
    <source>
        <dbReference type="SAM" id="Phobius"/>
    </source>
</evidence>
<accession>A0A1Y2L1E3</accession>
<name>A0A1Y2L1E3_9PROT</name>
<dbReference type="EMBL" id="JFKA01000004">
    <property type="protein sequence ID" value="OSQ38279.1"/>
    <property type="molecule type" value="Genomic_DNA"/>
</dbReference>
<dbReference type="RefSeq" id="WP_085582200.1">
    <property type="nucleotide sequence ID" value="NZ_JFKA01000004.1"/>
</dbReference>
<protein>
    <recommendedName>
        <fullName evidence="4">TraD/TraG TraM recognition site domain-containing protein</fullName>
    </recommendedName>
</protein>
<sequence length="531" mass="57904">MGPSGFRVMLVLMLALGALVVTIGVIARDDALILVGLVCGVIPMVVRLLIAILGPVLAGGRQNPAPLPVAETETYPDHNGPDTHWAEEDGLEQAKMFEDDQQIYLARWGREHKLTGVSAVRRLMTFSNASDDFYRSSAIPNALTTRDNVLVFETAGLVCKAVRDRRNQLGQKVIVLDPFGRSGSASDCFNPLDFLRPEGEGLITDAGMMAELVLVPHLASDLGPQDARVARVLLQGLIIHTYRNGRERDRNLAGVHRNITLPAHRFYPLLGELGDIDATEGRISDIALSLLDMSDERSSAILAVCRKATAVFNVSEIEDISGSTSFELEDITTARASVFVIGDPPDGYDQPLTAWCRVVLGCLLSLITNRDSTRPTPPWLVMLDRIEALGRLVQLERLLGGGTASGGLTLWPCFSGVSAVMEVCHNWENVVGRSDVIQIFGQDGAFDLDWSAGLTAMSRFVDTGSRTGSNDAPVHLRGGDKPPMLKSVEVARMPETEQLLFYKGVPPLRATRLQWEDDDAFRLLATRPPTF</sequence>
<dbReference type="STRING" id="1293891.TMES_10330"/>
<proteinExistence type="predicted"/>
<comment type="caution">
    <text evidence="2">The sequence shown here is derived from an EMBL/GenBank/DDBJ whole genome shotgun (WGS) entry which is preliminary data.</text>
</comment>
<keyword evidence="1" id="KW-0812">Transmembrane</keyword>
<dbReference type="AlphaFoldDB" id="A0A1Y2L1E3"/>
<dbReference type="GO" id="GO:0016020">
    <property type="term" value="C:membrane"/>
    <property type="evidence" value="ECO:0007669"/>
    <property type="project" value="InterPro"/>
</dbReference>
<keyword evidence="1" id="KW-0472">Membrane</keyword>
<dbReference type="OrthoDB" id="9759295at2"/>
<reference evidence="2 3" key="1">
    <citation type="submission" date="2014-03" db="EMBL/GenBank/DDBJ databases">
        <title>The draft genome sequence of Thalassospira mesophila JCM 18969.</title>
        <authorList>
            <person name="Lai Q."/>
            <person name="Shao Z."/>
        </authorList>
    </citation>
    <scope>NUCLEOTIDE SEQUENCE [LARGE SCALE GENOMIC DNA]</scope>
    <source>
        <strain evidence="2 3">JCM 18969</strain>
    </source>
</reference>